<evidence type="ECO:0000313" key="2">
    <source>
        <dbReference type="EMBL" id="BES89692.1"/>
    </source>
</evidence>
<evidence type="ECO:0000256" key="1">
    <source>
        <dbReference type="SAM" id="MobiDB-lite"/>
    </source>
</evidence>
<feature type="region of interest" description="Disordered" evidence="1">
    <location>
        <begin position="1"/>
        <end position="21"/>
    </location>
</feature>
<protein>
    <submittedName>
        <fullName evidence="2">Uncharacterized protein</fullName>
    </submittedName>
</protein>
<evidence type="ECO:0000313" key="3">
    <source>
        <dbReference type="Proteomes" id="UP001307889"/>
    </source>
</evidence>
<reference evidence="2 3" key="1">
    <citation type="submission" date="2023-09" db="EMBL/GenBank/DDBJ databases">
        <title>Nesidiocoris tenuis whole genome shotgun sequence.</title>
        <authorList>
            <person name="Shibata T."/>
            <person name="Shimoda M."/>
            <person name="Kobayashi T."/>
            <person name="Uehara T."/>
        </authorList>
    </citation>
    <scope>NUCLEOTIDE SEQUENCE [LARGE SCALE GENOMIC DNA]</scope>
    <source>
        <strain evidence="2 3">Japan</strain>
    </source>
</reference>
<keyword evidence="3" id="KW-1185">Reference proteome</keyword>
<sequence length="104" mass="11265">MRRFSVGSQIKRKSDRGPAGRGERRYFHAVCFALPVSTVEMKPPSPALPAIPPSAAARPLPQLPPRAAYVASGTRGLHTSSRSLKQGGMSTRVVSEIEQERGRL</sequence>
<name>A0ABN7AH71_9HEMI</name>
<proteinExistence type="predicted"/>
<gene>
    <name evidence="2" type="ORF">NTJ_02500</name>
</gene>
<accession>A0ABN7AH71</accession>
<feature type="region of interest" description="Disordered" evidence="1">
    <location>
        <begin position="72"/>
        <end position="104"/>
    </location>
</feature>
<feature type="compositionally biased region" description="Polar residues" evidence="1">
    <location>
        <begin position="77"/>
        <end position="93"/>
    </location>
</feature>
<dbReference type="Proteomes" id="UP001307889">
    <property type="component" value="Chromosome 1"/>
</dbReference>
<dbReference type="EMBL" id="AP028909">
    <property type="protein sequence ID" value="BES89692.1"/>
    <property type="molecule type" value="Genomic_DNA"/>
</dbReference>
<organism evidence="2 3">
    <name type="scientific">Nesidiocoris tenuis</name>
    <dbReference type="NCBI Taxonomy" id="355587"/>
    <lineage>
        <taxon>Eukaryota</taxon>
        <taxon>Metazoa</taxon>
        <taxon>Ecdysozoa</taxon>
        <taxon>Arthropoda</taxon>
        <taxon>Hexapoda</taxon>
        <taxon>Insecta</taxon>
        <taxon>Pterygota</taxon>
        <taxon>Neoptera</taxon>
        <taxon>Paraneoptera</taxon>
        <taxon>Hemiptera</taxon>
        <taxon>Heteroptera</taxon>
        <taxon>Panheteroptera</taxon>
        <taxon>Cimicomorpha</taxon>
        <taxon>Miridae</taxon>
        <taxon>Dicyphina</taxon>
        <taxon>Nesidiocoris</taxon>
    </lineage>
</organism>